<sequence precursor="true">MIRRNLFLLFCLCLLITRGDLAWSQEKPEPTRFMVEMQDDIRLATDVYLPGGELPSEAKQKYPVILIRSPYGKKIGSKLAVNFTESGYALAIQDVRGRFDSEGNDALVFYHEGRGEHRDGHETLEWITDQNWCDGNIVTWGGSALGVTQTMMAPGAPEALKAQYILVAFSDMYSQAAYQGGVWRKSMLDGWLPGHKFDPRSYKEFNAHPKYGPFWHATNAERGVKEVNAPAVFWGGWYDIFNQGTINSFVNIHNQGGAGARGKCRLLMGPWAHGTFDELTYPENAASPGPVADAVRFFNHHAKGEQNGVNEDQPVHYYVMGDPEDESAPGNFWRSAENWPPPADETPWYLHESGQLNIVAPTGDASLAYAYDPKNPVPTIGGQNLLIPKGPRDQREVEKRDDVLVFTSEKLTEPTEVSGRVKAKLYFSTDCPDTDFTVKLCDVYPDGRSMLVTDGIMRARYLHSFESPELLVPGQVYELEVDLWSTSLIFNKGHQIRVSVSSSNDPRFEPNPNTGADHFEPGDPSKVANNRIYLSKEYPSQILLPIYNETESVKPSGDEPN</sequence>
<gene>
    <name evidence="5" type="primary">cocE_1</name>
    <name evidence="5" type="ORF">Pla110_11760</name>
</gene>
<reference evidence="5 6" key="1">
    <citation type="submission" date="2019-02" db="EMBL/GenBank/DDBJ databases">
        <title>Deep-cultivation of Planctomycetes and their phenomic and genomic characterization uncovers novel biology.</title>
        <authorList>
            <person name="Wiegand S."/>
            <person name="Jogler M."/>
            <person name="Boedeker C."/>
            <person name="Pinto D."/>
            <person name="Vollmers J."/>
            <person name="Rivas-Marin E."/>
            <person name="Kohn T."/>
            <person name="Peeters S.H."/>
            <person name="Heuer A."/>
            <person name="Rast P."/>
            <person name="Oberbeckmann S."/>
            <person name="Bunk B."/>
            <person name="Jeske O."/>
            <person name="Meyerdierks A."/>
            <person name="Storesund J.E."/>
            <person name="Kallscheuer N."/>
            <person name="Luecker S."/>
            <person name="Lage O.M."/>
            <person name="Pohl T."/>
            <person name="Merkel B.J."/>
            <person name="Hornburger P."/>
            <person name="Mueller R.-W."/>
            <person name="Bruemmer F."/>
            <person name="Labrenz M."/>
            <person name="Spormann A.M."/>
            <person name="Op den Camp H."/>
            <person name="Overmann J."/>
            <person name="Amann R."/>
            <person name="Jetten M.S.M."/>
            <person name="Mascher T."/>
            <person name="Medema M.H."/>
            <person name="Devos D.P."/>
            <person name="Kaster A.-K."/>
            <person name="Ovreas L."/>
            <person name="Rohde M."/>
            <person name="Galperin M.Y."/>
            <person name="Jogler C."/>
        </authorList>
    </citation>
    <scope>NUCLEOTIDE SEQUENCE [LARGE SCALE GENOMIC DNA]</scope>
    <source>
        <strain evidence="5 6">Pla110</strain>
    </source>
</reference>
<proteinExistence type="predicted"/>
<protein>
    <submittedName>
        <fullName evidence="5">Cocaine esterase</fullName>
        <ecNumber evidence="5">3.1.1.84</ecNumber>
    </submittedName>
</protein>
<dbReference type="Gene3D" id="3.40.50.1820">
    <property type="entry name" value="alpha/beta hydrolase"/>
    <property type="match status" value="1"/>
</dbReference>
<evidence type="ECO:0000313" key="5">
    <source>
        <dbReference type="EMBL" id="QDU79466.1"/>
    </source>
</evidence>
<evidence type="ECO:0000259" key="4">
    <source>
        <dbReference type="SMART" id="SM00939"/>
    </source>
</evidence>
<dbReference type="EMBL" id="CP036281">
    <property type="protein sequence ID" value="QDU79466.1"/>
    <property type="molecule type" value="Genomic_DNA"/>
</dbReference>
<dbReference type="InterPro" id="IPR000383">
    <property type="entry name" value="Xaa-Pro-like_dom"/>
</dbReference>
<dbReference type="Pfam" id="PF08530">
    <property type="entry name" value="PepX_C"/>
    <property type="match status" value="1"/>
</dbReference>
<dbReference type="Pfam" id="PF02129">
    <property type="entry name" value="Peptidase_S15"/>
    <property type="match status" value="2"/>
</dbReference>
<evidence type="ECO:0000256" key="2">
    <source>
        <dbReference type="SAM" id="MobiDB-lite"/>
    </source>
</evidence>
<dbReference type="RefSeq" id="WP_144994089.1">
    <property type="nucleotide sequence ID" value="NZ_CP036281.1"/>
</dbReference>
<dbReference type="PANTHER" id="PTHR43056">
    <property type="entry name" value="PEPTIDASE S9 PROLYL OLIGOPEPTIDASE"/>
    <property type="match status" value="1"/>
</dbReference>
<dbReference type="AlphaFoldDB" id="A0A518CJR1"/>
<dbReference type="SUPFAM" id="SSF49785">
    <property type="entry name" value="Galactose-binding domain-like"/>
    <property type="match status" value="1"/>
</dbReference>
<dbReference type="NCBIfam" id="TIGR00976">
    <property type="entry name" value="CocE_NonD"/>
    <property type="match status" value="2"/>
</dbReference>
<evidence type="ECO:0000256" key="1">
    <source>
        <dbReference type="ARBA" id="ARBA00022801"/>
    </source>
</evidence>
<dbReference type="OrthoDB" id="319764at2"/>
<evidence type="ECO:0000256" key="3">
    <source>
        <dbReference type="SAM" id="SignalP"/>
    </source>
</evidence>
<dbReference type="KEGG" id="plon:Pla110_11760"/>
<keyword evidence="3" id="KW-0732">Signal</keyword>
<dbReference type="InterPro" id="IPR013736">
    <property type="entry name" value="Xaa-Pro_dipept_C"/>
</dbReference>
<name>A0A518CJR1_9PLAN</name>
<dbReference type="SMART" id="SM00939">
    <property type="entry name" value="PepX_C"/>
    <property type="match status" value="1"/>
</dbReference>
<feature type="domain" description="Xaa-Pro dipeptidyl-peptidase C-terminal" evidence="4">
    <location>
        <begin position="295"/>
        <end position="543"/>
    </location>
</feature>
<keyword evidence="1 5" id="KW-0378">Hydrolase</keyword>
<dbReference type="InterPro" id="IPR005674">
    <property type="entry name" value="CocE/Ser_esterase"/>
</dbReference>
<feature type="region of interest" description="Disordered" evidence="2">
    <location>
        <begin position="501"/>
        <end position="526"/>
    </location>
</feature>
<accession>A0A518CJR1</accession>
<keyword evidence="6" id="KW-1185">Reference proteome</keyword>
<dbReference type="GO" id="GO:0008239">
    <property type="term" value="F:dipeptidyl-peptidase activity"/>
    <property type="evidence" value="ECO:0007669"/>
    <property type="project" value="InterPro"/>
</dbReference>
<feature type="signal peptide" evidence="3">
    <location>
        <begin position="1"/>
        <end position="22"/>
    </location>
</feature>
<feature type="chain" id="PRO_5022192420" evidence="3">
    <location>
        <begin position="23"/>
        <end position="561"/>
    </location>
</feature>
<dbReference type="SUPFAM" id="SSF53474">
    <property type="entry name" value="alpha/beta-Hydrolases"/>
    <property type="match status" value="1"/>
</dbReference>
<evidence type="ECO:0000313" key="6">
    <source>
        <dbReference type="Proteomes" id="UP000317178"/>
    </source>
</evidence>
<dbReference type="EC" id="3.1.1.84" evidence="5"/>
<dbReference type="InterPro" id="IPR050585">
    <property type="entry name" value="Xaa-Pro_dipeptidyl-ppase/CocE"/>
</dbReference>
<organism evidence="5 6">
    <name type="scientific">Polystyrenella longa</name>
    <dbReference type="NCBI Taxonomy" id="2528007"/>
    <lineage>
        <taxon>Bacteria</taxon>
        <taxon>Pseudomonadati</taxon>
        <taxon>Planctomycetota</taxon>
        <taxon>Planctomycetia</taxon>
        <taxon>Planctomycetales</taxon>
        <taxon>Planctomycetaceae</taxon>
        <taxon>Polystyrenella</taxon>
    </lineage>
</organism>
<dbReference type="Proteomes" id="UP000317178">
    <property type="component" value="Chromosome"/>
</dbReference>
<dbReference type="PANTHER" id="PTHR43056:SF10">
    <property type="entry name" value="COCE_NOND FAMILY, PUTATIVE (AFU_ORTHOLOGUE AFUA_7G00600)-RELATED"/>
    <property type="match status" value="1"/>
</dbReference>
<dbReference type="InterPro" id="IPR029058">
    <property type="entry name" value="AB_hydrolase_fold"/>
</dbReference>
<dbReference type="InterPro" id="IPR008979">
    <property type="entry name" value="Galactose-bd-like_sf"/>
</dbReference>
<dbReference type="Gene3D" id="2.60.120.260">
    <property type="entry name" value="Galactose-binding domain-like"/>
    <property type="match status" value="1"/>
</dbReference>